<feature type="transmembrane region" description="Helical" evidence="7">
    <location>
        <begin position="169"/>
        <end position="196"/>
    </location>
</feature>
<dbReference type="InterPro" id="IPR035906">
    <property type="entry name" value="MetI-like_sf"/>
</dbReference>
<feature type="transmembrane region" description="Helical" evidence="7">
    <location>
        <begin position="252"/>
        <end position="269"/>
    </location>
</feature>
<comment type="similarity">
    <text evidence="7">Belongs to the binding-protein-dependent transport system permease family.</text>
</comment>
<keyword evidence="10" id="KW-1185">Reference proteome</keyword>
<sequence length="284" mass="32345">MHILLGSFAFLCIFPFIYVIIISLTSEQSLSLHGYRIIPKDWSFEAYQYLWHMKSQILQAYGVTIFVTVVGTLLSVIVIALYAYAISRKQFLYRKQFTFIAFFTMLFSGGMVPFYIVMTQFLGLKNSIWALIIPMTVNAFYIIIMRTFFQRSVPEAILESARIDGAGEFRILLKIVVPLAIPGIATIALFNTLAYWNDWFNALLFIDDPKLIPLQSLLMRIETNLDFIRQNAMLSSQNGAILSSIPQDSARMAMVVIATLPIALSYPFFQKYFVKGLTIGSVKE</sequence>
<dbReference type="EMBL" id="JBHLUX010000001">
    <property type="protein sequence ID" value="MFC0469031.1"/>
    <property type="molecule type" value="Genomic_DNA"/>
</dbReference>
<accession>A0ABV6K6U9</accession>
<dbReference type="PANTHER" id="PTHR43744">
    <property type="entry name" value="ABC TRANSPORTER PERMEASE PROTEIN MG189-RELATED-RELATED"/>
    <property type="match status" value="1"/>
</dbReference>
<keyword evidence="4 7" id="KW-0812">Transmembrane</keyword>
<dbReference type="PANTHER" id="PTHR43744:SF9">
    <property type="entry name" value="POLYGALACTURONAN_RHAMNOGALACTURONAN TRANSPORT SYSTEM PERMEASE PROTEIN YTCP"/>
    <property type="match status" value="1"/>
</dbReference>
<dbReference type="InterPro" id="IPR000515">
    <property type="entry name" value="MetI-like"/>
</dbReference>
<evidence type="ECO:0000256" key="6">
    <source>
        <dbReference type="ARBA" id="ARBA00023136"/>
    </source>
</evidence>
<evidence type="ECO:0000256" key="7">
    <source>
        <dbReference type="RuleBase" id="RU363032"/>
    </source>
</evidence>
<dbReference type="RefSeq" id="WP_390183749.1">
    <property type="nucleotide sequence ID" value="NZ_JAXBLX010000001.1"/>
</dbReference>
<dbReference type="Gene3D" id="1.10.3720.10">
    <property type="entry name" value="MetI-like"/>
    <property type="match status" value="1"/>
</dbReference>
<dbReference type="SUPFAM" id="SSF161098">
    <property type="entry name" value="MetI-like"/>
    <property type="match status" value="1"/>
</dbReference>
<evidence type="ECO:0000256" key="5">
    <source>
        <dbReference type="ARBA" id="ARBA00022989"/>
    </source>
</evidence>
<dbReference type="PROSITE" id="PS50928">
    <property type="entry name" value="ABC_TM1"/>
    <property type="match status" value="1"/>
</dbReference>
<feature type="domain" description="ABC transmembrane type-1" evidence="8">
    <location>
        <begin position="61"/>
        <end position="266"/>
    </location>
</feature>
<dbReference type="Proteomes" id="UP001589838">
    <property type="component" value="Unassembled WGS sequence"/>
</dbReference>
<keyword evidence="2 7" id="KW-0813">Transport</keyword>
<feature type="transmembrane region" description="Helical" evidence="7">
    <location>
        <begin position="7"/>
        <end position="26"/>
    </location>
</feature>
<organism evidence="9 10">
    <name type="scientific">Halalkalibacter kiskunsagensis</name>
    <dbReference type="NCBI Taxonomy" id="1548599"/>
    <lineage>
        <taxon>Bacteria</taxon>
        <taxon>Bacillati</taxon>
        <taxon>Bacillota</taxon>
        <taxon>Bacilli</taxon>
        <taxon>Bacillales</taxon>
        <taxon>Bacillaceae</taxon>
        <taxon>Halalkalibacter</taxon>
    </lineage>
</organism>
<evidence type="ECO:0000256" key="1">
    <source>
        <dbReference type="ARBA" id="ARBA00004651"/>
    </source>
</evidence>
<name>A0ABV6K6U9_9BACI</name>
<comment type="subcellular location">
    <subcellularLocation>
        <location evidence="1 7">Cell membrane</location>
        <topology evidence="1 7">Multi-pass membrane protein</topology>
    </subcellularLocation>
</comment>
<evidence type="ECO:0000256" key="2">
    <source>
        <dbReference type="ARBA" id="ARBA00022448"/>
    </source>
</evidence>
<evidence type="ECO:0000259" key="8">
    <source>
        <dbReference type="PROSITE" id="PS50928"/>
    </source>
</evidence>
<comment type="caution">
    <text evidence="9">The sequence shown here is derived from an EMBL/GenBank/DDBJ whole genome shotgun (WGS) entry which is preliminary data.</text>
</comment>
<dbReference type="CDD" id="cd06261">
    <property type="entry name" value="TM_PBP2"/>
    <property type="match status" value="1"/>
</dbReference>
<evidence type="ECO:0000313" key="10">
    <source>
        <dbReference type="Proteomes" id="UP001589838"/>
    </source>
</evidence>
<keyword evidence="6 7" id="KW-0472">Membrane</keyword>
<gene>
    <name evidence="9" type="ORF">ACFFHM_00235</name>
</gene>
<keyword evidence="5 7" id="KW-1133">Transmembrane helix</keyword>
<reference evidence="9 10" key="1">
    <citation type="submission" date="2024-09" db="EMBL/GenBank/DDBJ databases">
        <authorList>
            <person name="Sun Q."/>
            <person name="Mori K."/>
        </authorList>
    </citation>
    <scope>NUCLEOTIDE SEQUENCE [LARGE SCALE GENOMIC DNA]</scope>
    <source>
        <strain evidence="9 10">NCAIM B.02610</strain>
    </source>
</reference>
<protein>
    <submittedName>
        <fullName evidence="9">Carbohydrate ABC transporter permease</fullName>
    </submittedName>
</protein>
<dbReference type="Pfam" id="PF00528">
    <property type="entry name" value="BPD_transp_1"/>
    <property type="match status" value="1"/>
</dbReference>
<keyword evidence="3" id="KW-1003">Cell membrane</keyword>
<proteinExistence type="inferred from homology"/>
<feature type="transmembrane region" description="Helical" evidence="7">
    <location>
        <begin position="128"/>
        <end position="149"/>
    </location>
</feature>
<feature type="transmembrane region" description="Helical" evidence="7">
    <location>
        <begin position="60"/>
        <end position="85"/>
    </location>
</feature>
<feature type="transmembrane region" description="Helical" evidence="7">
    <location>
        <begin position="97"/>
        <end position="116"/>
    </location>
</feature>
<evidence type="ECO:0000313" key="9">
    <source>
        <dbReference type="EMBL" id="MFC0469031.1"/>
    </source>
</evidence>
<evidence type="ECO:0000256" key="4">
    <source>
        <dbReference type="ARBA" id="ARBA00022692"/>
    </source>
</evidence>
<evidence type="ECO:0000256" key="3">
    <source>
        <dbReference type="ARBA" id="ARBA00022475"/>
    </source>
</evidence>